<organism evidence="3 4">
    <name type="scientific">Sphagnum jensenii</name>
    <dbReference type="NCBI Taxonomy" id="128206"/>
    <lineage>
        <taxon>Eukaryota</taxon>
        <taxon>Viridiplantae</taxon>
        <taxon>Streptophyta</taxon>
        <taxon>Embryophyta</taxon>
        <taxon>Bryophyta</taxon>
        <taxon>Sphagnophytina</taxon>
        <taxon>Sphagnopsida</taxon>
        <taxon>Sphagnales</taxon>
        <taxon>Sphagnaceae</taxon>
        <taxon>Sphagnum</taxon>
    </lineage>
</organism>
<keyword evidence="1" id="KW-0732">Signal</keyword>
<dbReference type="InterPro" id="IPR036188">
    <property type="entry name" value="FAD/NAD-bd_sf"/>
</dbReference>
<feature type="domain" description="Amine oxidase" evidence="2">
    <location>
        <begin position="66"/>
        <end position="405"/>
    </location>
</feature>
<evidence type="ECO:0000313" key="3">
    <source>
        <dbReference type="EMBL" id="CAK9881661.1"/>
    </source>
</evidence>
<dbReference type="Proteomes" id="UP001497522">
    <property type="component" value="Chromosome 8"/>
</dbReference>
<feature type="chain" id="PRO_5046456709" description="Amine oxidase domain-containing protein" evidence="1">
    <location>
        <begin position="32"/>
        <end position="480"/>
    </location>
</feature>
<name>A0ABP1BYW1_9BRYO</name>
<protein>
    <recommendedName>
        <fullName evidence="2">Amine oxidase domain-containing protein</fullName>
    </recommendedName>
</protein>
<dbReference type="InterPro" id="IPR002937">
    <property type="entry name" value="Amino_oxidase"/>
</dbReference>
<keyword evidence="4" id="KW-1185">Reference proteome</keyword>
<sequence length="480" mass="52693">MTLAARKGSMGIIVRYLLMLAAASFLAVATAFPSQYSDFKLEDYNFTDVITRDVCIVGGGSTGTYAAIRLLDLGKSVVVVEHKDRMGGHTQTYTDPQTGRTVDFGVLEFHNLDIVKNYFRRFNIPLVSANFSSPGVTSYVDLRTGKEVAGYVPPDPTEAVVRYAAQLTKYPYLGTGFNLTYPVPEDLLLPFGDFVTKYSLQGAAQFIFQYAQGIGDLLKHPTLYVFKLLGSDIIRDIFQIGLLTTARHDNSELYEKATAELGQDVLLKSYIVAMDRDAAGAYAKVVVKTPDGLKLIQARKIILTIPPKLHNLVGWDLSSNESSLFAQFRNSAYYTSLVRHTGIPDNITVLNAAADTPYNLPVLPGAYQISPTTVPGLHAVYFGSDHPLPDAQVQAAIINSIARLGKAGTLPTTIPYFAIFSSHAPYELTVPAKAIKNGFYKELYGLQGQRRTYYTGAAFHTHDSSLLWQFTETLLPLVVA</sequence>
<dbReference type="SUPFAM" id="SSF51905">
    <property type="entry name" value="FAD/NAD(P)-binding domain"/>
    <property type="match status" value="1"/>
</dbReference>
<evidence type="ECO:0000259" key="2">
    <source>
        <dbReference type="Pfam" id="PF01593"/>
    </source>
</evidence>
<evidence type="ECO:0000313" key="4">
    <source>
        <dbReference type="Proteomes" id="UP001497522"/>
    </source>
</evidence>
<dbReference type="Pfam" id="PF01593">
    <property type="entry name" value="Amino_oxidase"/>
    <property type="match status" value="1"/>
</dbReference>
<dbReference type="Gene3D" id="3.30.70.1990">
    <property type="match status" value="1"/>
</dbReference>
<gene>
    <name evidence="3" type="ORF">CSSPJE1EN2_LOCUS23017</name>
</gene>
<dbReference type="EMBL" id="OZ023709">
    <property type="protein sequence ID" value="CAK9881661.1"/>
    <property type="molecule type" value="Genomic_DNA"/>
</dbReference>
<dbReference type="Gene3D" id="1.10.405.20">
    <property type="match status" value="1"/>
</dbReference>
<evidence type="ECO:0000256" key="1">
    <source>
        <dbReference type="SAM" id="SignalP"/>
    </source>
</evidence>
<feature type="signal peptide" evidence="1">
    <location>
        <begin position="1"/>
        <end position="31"/>
    </location>
</feature>
<reference evidence="3" key="1">
    <citation type="submission" date="2024-03" db="EMBL/GenBank/DDBJ databases">
        <authorList>
            <consortium name="ELIXIR-Norway"/>
            <consortium name="Elixir Norway"/>
        </authorList>
    </citation>
    <scope>NUCLEOTIDE SEQUENCE</scope>
</reference>
<dbReference type="Gene3D" id="3.50.50.60">
    <property type="entry name" value="FAD/NAD(P)-binding domain"/>
    <property type="match status" value="1"/>
</dbReference>
<accession>A0ABP1BYW1</accession>
<proteinExistence type="predicted"/>